<dbReference type="Gene3D" id="3.30.420.140">
    <property type="entry name" value="YqgF/RNase H-like domain"/>
    <property type="match status" value="1"/>
</dbReference>
<evidence type="ECO:0000256" key="5">
    <source>
        <dbReference type="HAMAP-Rule" id="MF_00651"/>
    </source>
</evidence>
<dbReference type="Proteomes" id="UP000199391">
    <property type="component" value="Unassembled WGS sequence"/>
</dbReference>
<evidence type="ECO:0000256" key="3">
    <source>
        <dbReference type="ARBA" id="ARBA00022722"/>
    </source>
</evidence>
<dbReference type="CDD" id="cd16964">
    <property type="entry name" value="YqgF"/>
    <property type="match status" value="1"/>
</dbReference>
<dbReference type="HAMAP" id="MF_00651">
    <property type="entry name" value="Nuclease_YqgF"/>
    <property type="match status" value="1"/>
</dbReference>
<gene>
    <name evidence="7" type="ORF">SAMN05216552_103071</name>
</gene>
<proteinExistence type="inferred from homology"/>
<name>A0A1I7LJ80_9BURK</name>
<dbReference type="EMBL" id="FPBO01000030">
    <property type="protein sequence ID" value="SFV09728.1"/>
    <property type="molecule type" value="Genomic_DNA"/>
</dbReference>
<keyword evidence="2 5" id="KW-0690">Ribosome biogenesis</keyword>
<dbReference type="SMART" id="SM00732">
    <property type="entry name" value="YqgFc"/>
    <property type="match status" value="1"/>
</dbReference>
<reference evidence="8" key="1">
    <citation type="submission" date="2016-10" db="EMBL/GenBank/DDBJ databases">
        <authorList>
            <person name="Varghese N."/>
            <person name="Submissions S."/>
        </authorList>
    </citation>
    <scope>NUCLEOTIDE SEQUENCE [LARGE SCALE GENOMIC DNA]</scope>
    <source>
        <strain evidence="8">CGMCC 1.11014</strain>
    </source>
</reference>
<evidence type="ECO:0000256" key="2">
    <source>
        <dbReference type="ARBA" id="ARBA00022517"/>
    </source>
</evidence>
<accession>A0A1I7LJ80</accession>
<keyword evidence="1 5" id="KW-0963">Cytoplasm</keyword>
<comment type="subcellular location">
    <subcellularLocation>
        <location evidence="5">Cytoplasm</location>
    </subcellularLocation>
</comment>
<dbReference type="InterPro" id="IPR037027">
    <property type="entry name" value="YqgF/RNaseH-like_dom_sf"/>
</dbReference>
<dbReference type="GO" id="GO:0000967">
    <property type="term" value="P:rRNA 5'-end processing"/>
    <property type="evidence" value="ECO:0007669"/>
    <property type="project" value="UniProtKB-UniRule"/>
</dbReference>
<dbReference type="PANTHER" id="PTHR33317:SF4">
    <property type="entry name" value="POLYNUCLEOTIDYL TRANSFERASE, RIBONUCLEASE H-LIKE SUPERFAMILY PROTEIN"/>
    <property type="match status" value="1"/>
</dbReference>
<protein>
    <recommendedName>
        <fullName evidence="5">Putative pre-16S rRNA nuclease</fullName>
        <ecNumber evidence="5">3.1.-.-</ecNumber>
    </recommendedName>
</protein>
<comment type="function">
    <text evidence="5">Could be a nuclease involved in processing of the 5'-end of pre-16S rRNA.</text>
</comment>
<dbReference type="AlphaFoldDB" id="A0A1I7LJ80"/>
<dbReference type="SUPFAM" id="SSF53098">
    <property type="entry name" value="Ribonuclease H-like"/>
    <property type="match status" value="1"/>
</dbReference>
<organism evidence="7 8">
    <name type="scientific">Pseudoduganella namucuonensis</name>
    <dbReference type="NCBI Taxonomy" id="1035707"/>
    <lineage>
        <taxon>Bacteria</taxon>
        <taxon>Pseudomonadati</taxon>
        <taxon>Pseudomonadota</taxon>
        <taxon>Betaproteobacteria</taxon>
        <taxon>Burkholderiales</taxon>
        <taxon>Oxalobacteraceae</taxon>
        <taxon>Telluria group</taxon>
        <taxon>Pseudoduganella</taxon>
    </lineage>
</organism>
<evidence type="ECO:0000256" key="4">
    <source>
        <dbReference type="ARBA" id="ARBA00022801"/>
    </source>
</evidence>
<evidence type="ECO:0000259" key="6">
    <source>
        <dbReference type="SMART" id="SM00732"/>
    </source>
</evidence>
<evidence type="ECO:0000313" key="8">
    <source>
        <dbReference type="Proteomes" id="UP000199391"/>
    </source>
</evidence>
<comment type="similarity">
    <text evidence="5">Belongs to the YqgF HJR family.</text>
</comment>
<dbReference type="PANTHER" id="PTHR33317">
    <property type="entry name" value="POLYNUCLEOTIDYL TRANSFERASE, RIBONUCLEASE H-LIKE SUPERFAMILY PROTEIN"/>
    <property type="match status" value="1"/>
</dbReference>
<evidence type="ECO:0000256" key="1">
    <source>
        <dbReference type="ARBA" id="ARBA00022490"/>
    </source>
</evidence>
<keyword evidence="4 5" id="KW-0378">Hydrolase</keyword>
<dbReference type="InterPro" id="IPR005227">
    <property type="entry name" value="YqgF"/>
</dbReference>
<dbReference type="Pfam" id="PF03652">
    <property type="entry name" value="RuvX"/>
    <property type="match status" value="1"/>
</dbReference>
<keyword evidence="3 5" id="KW-0540">Nuclease</keyword>
<dbReference type="InterPro" id="IPR012337">
    <property type="entry name" value="RNaseH-like_sf"/>
</dbReference>
<dbReference type="NCBIfam" id="TIGR00250">
    <property type="entry name" value="RNAse_H_YqgF"/>
    <property type="match status" value="1"/>
</dbReference>
<keyword evidence="8" id="KW-1185">Reference proteome</keyword>
<dbReference type="GO" id="GO:0016788">
    <property type="term" value="F:hydrolase activity, acting on ester bonds"/>
    <property type="evidence" value="ECO:0007669"/>
    <property type="project" value="UniProtKB-UniRule"/>
</dbReference>
<dbReference type="GO" id="GO:0005829">
    <property type="term" value="C:cytosol"/>
    <property type="evidence" value="ECO:0007669"/>
    <property type="project" value="TreeGrafter"/>
</dbReference>
<dbReference type="EC" id="3.1.-.-" evidence="5"/>
<evidence type="ECO:0000313" key="7">
    <source>
        <dbReference type="EMBL" id="SFV09728.1"/>
    </source>
</evidence>
<dbReference type="GO" id="GO:0004518">
    <property type="term" value="F:nuclease activity"/>
    <property type="evidence" value="ECO:0007669"/>
    <property type="project" value="UniProtKB-KW"/>
</dbReference>
<dbReference type="InterPro" id="IPR006641">
    <property type="entry name" value="YqgF/RNaseH-like_dom"/>
</dbReference>
<dbReference type="OrthoDB" id="9796140at2"/>
<sequence>MPEAESIAPVSAPAGAPVPAQAIDTVFGFDFGVKRIGVAMGNTLIRQAAPLAVISAAANDARFAEIAALIAKWGPTRFVVGLPTHPDGTAHDMTARCRKFANQLNGRFNLPVDLVDERYSSAVIHAKRGEVIDDRAASIILQQYFDEHV</sequence>
<feature type="domain" description="YqgF/RNase H-like" evidence="6">
    <location>
        <begin position="24"/>
        <end position="124"/>
    </location>
</feature>
<dbReference type="STRING" id="1035707.SAMN05216552_103071"/>